<keyword evidence="3 6" id="KW-0812">Transmembrane</keyword>
<keyword evidence="4 6" id="KW-1133">Transmembrane helix</keyword>
<sequence>MVTDSKDSTELNEIRTSIDKPSIKDLDNVNQEQAAYFSDFATKDEEWVEYQNKKLLRKVDAHLLPLLILMYLFNFLDRSNLAQARQGTLEADLGMKGTDFNLATSIFFIGYLLMQLPSNMIITRVRPSLYLAAATTLWGVVSTCNAGVHSFKGLVVVRFFLGFVEAPFFPGVIFLMSSWYTRAELTRRVAWFYAGSSLANMFGGLLAAGILGNLHNAQGIAGWRWLFIIEGTITIAVGLCAGFFLPDYPANTRWLNEEERAFAAWRLLQDINETDETRSSSVWDGIKMALKDYRLYLFTLLQHMNLLSQTFQYFFPSIVATLGFGSIETLLLTVPVWFATFLTSVVVTFTASKTKDRSIHIIVLMLVAAIGNAIATATTSLGARFFAMFLMPMGAISAFTIIVPWIANSFPRPMVKRSACVAIANMIGNTASAYGSYMYPSSAAPQYIPGGSANAAISVCVALVALLLRVLHQRENKKLEKAELEAAQSGEAAEEQDRRGVGFRYVY</sequence>
<comment type="subcellular location">
    <subcellularLocation>
        <location evidence="1">Membrane</location>
        <topology evidence="1">Multi-pass membrane protein</topology>
    </subcellularLocation>
</comment>
<evidence type="ECO:0000256" key="3">
    <source>
        <dbReference type="ARBA" id="ARBA00022692"/>
    </source>
</evidence>
<dbReference type="Pfam" id="PF07690">
    <property type="entry name" value="MFS_1"/>
    <property type="match status" value="1"/>
</dbReference>
<dbReference type="Proteomes" id="UP000799537">
    <property type="component" value="Unassembled WGS sequence"/>
</dbReference>
<dbReference type="PROSITE" id="PS50850">
    <property type="entry name" value="MFS"/>
    <property type="match status" value="1"/>
</dbReference>
<keyword evidence="2" id="KW-0813">Transport</keyword>
<dbReference type="EMBL" id="ML993600">
    <property type="protein sequence ID" value="KAF2165289.1"/>
    <property type="molecule type" value="Genomic_DNA"/>
</dbReference>
<dbReference type="InterPro" id="IPR011701">
    <property type="entry name" value="MFS"/>
</dbReference>
<feature type="transmembrane region" description="Helical" evidence="6">
    <location>
        <begin position="419"/>
        <end position="439"/>
    </location>
</feature>
<reference evidence="8" key="1">
    <citation type="journal article" date="2020" name="Stud. Mycol.">
        <title>101 Dothideomycetes genomes: a test case for predicting lifestyles and emergence of pathogens.</title>
        <authorList>
            <person name="Haridas S."/>
            <person name="Albert R."/>
            <person name="Binder M."/>
            <person name="Bloem J."/>
            <person name="Labutti K."/>
            <person name="Salamov A."/>
            <person name="Andreopoulos B."/>
            <person name="Baker S."/>
            <person name="Barry K."/>
            <person name="Bills G."/>
            <person name="Bluhm B."/>
            <person name="Cannon C."/>
            <person name="Castanera R."/>
            <person name="Culley D."/>
            <person name="Daum C."/>
            <person name="Ezra D."/>
            <person name="Gonzalez J."/>
            <person name="Henrissat B."/>
            <person name="Kuo A."/>
            <person name="Liang C."/>
            <person name="Lipzen A."/>
            <person name="Lutzoni F."/>
            <person name="Magnuson J."/>
            <person name="Mondo S."/>
            <person name="Nolan M."/>
            <person name="Ohm R."/>
            <person name="Pangilinan J."/>
            <person name="Park H.-J."/>
            <person name="Ramirez L."/>
            <person name="Alfaro M."/>
            <person name="Sun H."/>
            <person name="Tritt A."/>
            <person name="Yoshinaga Y."/>
            <person name="Zwiers L.-H."/>
            <person name="Turgeon B."/>
            <person name="Goodwin S."/>
            <person name="Spatafora J."/>
            <person name="Crous P."/>
            <person name="Grigoriev I."/>
        </authorList>
    </citation>
    <scope>NUCLEOTIDE SEQUENCE</scope>
    <source>
        <strain evidence="8">ATCC 36951</strain>
    </source>
</reference>
<dbReference type="Gene3D" id="1.20.1250.20">
    <property type="entry name" value="MFS general substrate transporter like domains"/>
    <property type="match status" value="2"/>
</dbReference>
<name>A0A6A6CHX1_ZASCE</name>
<feature type="transmembrane region" description="Helical" evidence="6">
    <location>
        <begin position="361"/>
        <end position="379"/>
    </location>
</feature>
<dbReference type="PANTHER" id="PTHR43791:SF20">
    <property type="entry name" value="TRANSPORTER, PUTATIVE (AFU_ORTHOLOGUE AFUA_3G14670)-RELATED"/>
    <property type="match status" value="1"/>
</dbReference>
<dbReference type="SUPFAM" id="SSF103473">
    <property type="entry name" value="MFS general substrate transporter"/>
    <property type="match status" value="1"/>
</dbReference>
<evidence type="ECO:0000256" key="6">
    <source>
        <dbReference type="SAM" id="Phobius"/>
    </source>
</evidence>
<dbReference type="OrthoDB" id="2250022at2759"/>
<dbReference type="FunFam" id="1.20.1250.20:FF:000013">
    <property type="entry name" value="MFS general substrate transporter"/>
    <property type="match status" value="1"/>
</dbReference>
<feature type="transmembrane region" description="Helical" evidence="6">
    <location>
        <begin position="189"/>
        <end position="211"/>
    </location>
</feature>
<organism evidence="8 9">
    <name type="scientific">Zasmidium cellare ATCC 36951</name>
    <dbReference type="NCBI Taxonomy" id="1080233"/>
    <lineage>
        <taxon>Eukaryota</taxon>
        <taxon>Fungi</taxon>
        <taxon>Dikarya</taxon>
        <taxon>Ascomycota</taxon>
        <taxon>Pezizomycotina</taxon>
        <taxon>Dothideomycetes</taxon>
        <taxon>Dothideomycetidae</taxon>
        <taxon>Mycosphaerellales</taxon>
        <taxon>Mycosphaerellaceae</taxon>
        <taxon>Zasmidium</taxon>
    </lineage>
</organism>
<gene>
    <name evidence="8" type="ORF">M409DRAFT_24140</name>
</gene>
<protein>
    <recommendedName>
        <fullName evidence="7">Major facilitator superfamily (MFS) profile domain-containing protein</fullName>
    </recommendedName>
</protein>
<dbReference type="InterPro" id="IPR020846">
    <property type="entry name" value="MFS_dom"/>
</dbReference>
<proteinExistence type="predicted"/>
<feature type="transmembrane region" description="Helical" evidence="6">
    <location>
        <begin position="100"/>
        <end position="117"/>
    </location>
</feature>
<feature type="transmembrane region" description="Helical" evidence="6">
    <location>
        <begin position="129"/>
        <end position="148"/>
    </location>
</feature>
<dbReference type="PANTHER" id="PTHR43791">
    <property type="entry name" value="PERMEASE-RELATED"/>
    <property type="match status" value="1"/>
</dbReference>
<feature type="transmembrane region" description="Helical" evidence="6">
    <location>
        <begin position="451"/>
        <end position="471"/>
    </location>
</feature>
<dbReference type="RefSeq" id="XP_033666178.1">
    <property type="nucleotide sequence ID" value="XM_033807106.1"/>
</dbReference>
<evidence type="ECO:0000313" key="9">
    <source>
        <dbReference type="Proteomes" id="UP000799537"/>
    </source>
</evidence>
<dbReference type="FunFam" id="1.20.1250.20:FF:000057">
    <property type="entry name" value="MFS general substrate transporter"/>
    <property type="match status" value="1"/>
</dbReference>
<feature type="domain" description="Major facilitator superfamily (MFS) profile" evidence="7">
    <location>
        <begin position="63"/>
        <end position="477"/>
    </location>
</feature>
<evidence type="ECO:0000256" key="2">
    <source>
        <dbReference type="ARBA" id="ARBA00022448"/>
    </source>
</evidence>
<keyword evidence="5 6" id="KW-0472">Membrane</keyword>
<evidence type="ECO:0000313" key="8">
    <source>
        <dbReference type="EMBL" id="KAF2165289.1"/>
    </source>
</evidence>
<feature type="transmembrane region" description="Helical" evidence="6">
    <location>
        <begin position="385"/>
        <end position="407"/>
    </location>
</feature>
<feature type="transmembrane region" description="Helical" evidence="6">
    <location>
        <begin position="327"/>
        <end position="349"/>
    </location>
</feature>
<dbReference type="GO" id="GO:0016020">
    <property type="term" value="C:membrane"/>
    <property type="evidence" value="ECO:0007669"/>
    <property type="project" value="UniProtKB-SubCell"/>
</dbReference>
<evidence type="ECO:0000256" key="4">
    <source>
        <dbReference type="ARBA" id="ARBA00022989"/>
    </source>
</evidence>
<feature type="transmembrane region" description="Helical" evidence="6">
    <location>
        <begin position="223"/>
        <end position="245"/>
    </location>
</feature>
<dbReference type="GO" id="GO:0022857">
    <property type="term" value="F:transmembrane transporter activity"/>
    <property type="evidence" value="ECO:0007669"/>
    <property type="project" value="InterPro"/>
</dbReference>
<keyword evidence="9" id="KW-1185">Reference proteome</keyword>
<evidence type="ECO:0000256" key="5">
    <source>
        <dbReference type="ARBA" id="ARBA00023136"/>
    </source>
</evidence>
<feature type="transmembrane region" description="Helical" evidence="6">
    <location>
        <begin position="295"/>
        <end position="315"/>
    </location>
</feature>
<feature type="transmembrane region" description="Helical" evidence="6">
    <location>
        <begin position="154"/>
        <end position="177"/>
    </location>
</feature>
<dbReference type="AlphaFoldDB" id="A0A6A6CHX1"/>
<evidence type="ECO:0000256" key="1">
    <source>
        <dbReference type="ARBA" id="ARBA00004141"/>
    </source>
</evidence>
<accession>A0A6A6CHX1</accession>
<evidence type="ECO:0000259" key="7">
    <source>
        <dbReference type="PROSITE" id="PS50850"/>
    </source>
</evidence>
<dbReference type="GeneID" id="54560378"/>
<feature type="transmembrane region" description="Helical" evidence="6">
    <location>
        <begin position="59"/>
        <end position="76"/>
    </location>
</feature>
<dbReference type="InterPro" id="IPR036259">
    <property type="entry name" value="MFS_trans_sf"/>
</dbReference>